<dbReference type="InterPro" id="IPR011006">
    <property type="entry name" value="CheY-like_superfamily"/>
</dbReference>
<dbReference type="FunFam" id="3.40.50.2300:FF:000018">
    <property type="entry name" value="DNA-binding transcriptional regulator NtrC"/>
    <property type="match status" value="1"/>
</dbReference>
<keyword evidence="5" id="KW-0804">Transcription</keyword>
<dbReference type="InterPro" id="IPR036388">
    <property type="entry name" value="WH-like_DNA-bd_sf"/>
</dbReference>
<evidence type="ECO:0000256" key="6">
    <source>
        <dbReference type="PROSITE-ProRule" id="PRU00169"/>
    </source>
</evidence>
<evidence type="ECO:0000259" key="8">
    <source>
        <dbReference type="PROSITE" id="PS50110"/>
    </source>
</evidence>
<dbReference type="PROSITE" id="PS00622">
    <property type="entry name" value="HTH_LUXR_1"/>
    <property type="match status" value="1"/>
</dbReference>
<feature type="domain" description="HTH luxR-type" evidence="7">
    <location>
        <begin position="151"/>
        <end position="216"/>
    </location>
</feature>
<evidence type="ECO:0000313" key="9">
    <source>
        <dbReference type="EMBL" id="SHG95585.1"/>
    </source>
</evidence>
<feature type="domain" description="Response regulatory" evidence="8">
    <location>
        <begin position="21"/>
        <end position="135"/>
    </location>
</feature>
<evidence type="ECO:0000313" key="10">
    <source>
        <dbReference type="Proteomes" id="UP000190675"/>
    </source>
</evidence>
<accession>A0A1M5P1K1</accession>
<dbReference type="Gene3D" id="3.40.50.2300">
    <property type="match status" value="1"/>
</dbReference>
<organism evidence="9 10">
    <name type="scientific">Bradyrhizobium erythrophlei</name>
    <dbReference type="NCBI Taxonomy" id="1437360"/>
    <lineage>
        <taxon>Bacteria</taxon>
        <taxon>Pseudomonadati</taxon>
        <taxon>Pseudomonadota</taxon>
        <taxon>Alphaproteobacteria</taxon>
        <taxon>Hyphomicrobiales</taxon>
        <taxon>Nitrobacteraceae</taxon>
        <taxon>Bradyrhizobium</taxon>
    </lineage>
</organism>
<dbReference type="PRINTS" id="PR00038">
    <property type="entry name" value="HTHLUXR"/>
</dbReference>
<keyword evidence="3" id="KW-0805">Transcription regulation</keyword>
<dbReference type="EMBL" id="LT670818">
    <property type="protein sequence ID" value="SHG95585.1"/>
    <property type="molecule type" value="Genomic_DNA"/>
</dbReference>
<dbReference type="PROSITE" id="PS50110">
    <property type="entry name" value="RESPONSE_REGULATORY"/>
    <property type="match status" value="1"/>
</dbReference>
<dbReference type="OrthoDB" id="9782655at2"/>
<dbReference type="GO" id="GO:0006355">
    <property type="term" value="P:regulation of DNA-templated transcription"/>
    <property type="evidence" value="ECO:0007669"/>
    <property type="project" value="InterPro"/>
</dbReference>
<dbReference type="Pfam" id="PF00196">
    <property type="entry name" value="GerE"/>
    <property type="match status" value="1"/>
</dbReference>
<feature type="modified residue" description="4-aspartylphosphate" evidence="6">
    <location>
        <position position="70"/>
    </location>
</feature>
<dbReference type="SMART" id="SM00421">
    <property type="entry name" value="HTH_LUXR"/>
    <property type="match status" value="1"/>
</dbReference>
<dbReference type="Proteomes" id="UP000190675">
    <property type="component" value="Chromosome I"/>
</dbReference>
<dbReference type="InterPro" id="IPR000792">
    <property type="entry name" value="Tscrpt_reg_LuxR_C"/>
</dbReference>
<protein>
    <submittedName>
        <fullName evidence="9">Two component transcriptional regulator, LuxR family</fullName>
    </submittedName>
</protein>
<dbReference type="PANTHER" id="PTHR44688">
    <property type="entry name" value="DNA-BINDING TRANSCRIPTIONAL ACTIVATOR DEVR_DOSR"/>
    <property type="match status" value="1"/>
</dbReference>
<dbReference type="AlphaFoldDB" id="A0A1M5P1K1"/>
<dbReference type="PANTHER" id="PTHR44688:SF16">
    <property type="entry name" value="DNA-BINDING TRANSCRIPTIONAL ACTIVATOR DEVR_DOSR"/>
    <property type="match status" value="1"/>
</dbReference>
<dbReference type="InterPro" id="IPR001789">
    <property type="entry name" value="Sig_transdc_resp-reg_receiver"/>
</dbReference>
<dbReference type="PROSITE" id="PS50043">
    <property type="entry name" value="HTH_LUXR_2"/>
    <property type="match status" value="1"/>
</dbReference>
<evidence type="ECO:0000256" key="1">
    <source>
        <dbReference type="ARBA" id="ARBA00022553"/>
    </source>
</evidence>
<proteinExistence type="predicted"/>
<dbReference type="RefSeq" id="WP_079568202.1">
    <property type="nucleotide sequence ID" value="NZ_LT670818.1"/>
</dbReference>
<evidence type="ECO:0000256" key="4">
    <source>
        <dbReference type="ARBA" id="ARBA00023125"/>
    </source>
</evidence>
<dbReference type="SMART" id="SM00448">
    <property type="entry name" value="REC"/>
    <property type="match status" value="1"/>
</dbReference>
<dbReference type="GO" id="GO:0000160">
    <property type="term" value="P:phosphorelay signal transduction system"/>
    <property type="evidence" value="ECO:0007669"/>
    <property type="project" value="UniProtKB-KW"/>
</dbReference>
<keyword evidence="2" id="KW-0902">Two-component regulatory system</keyword>
<dbReference type="Pfam" id="PF00072">
    <property type="entry name" value="Response_reg"/>
    <property type="match status" value="1"/>
</dbReference>
<gene>
    <name evidence="9" type="ORF">SAMN05444169_4964</name>
</gene>
<dbReference type="Gene3D" id="1.10.10.10">
    <property type="entry name" value="Winged helix-like DNA-binding domain superfamily/Winged helix DNA-binding domain"/>
    <property type="match status" value="1"/>
</dbReference>
<evidence type="ECO:0000256" key="3">
    <source>
        <dbReference type="ARBA" id="ARBA00023015"/>
    </source>
</evidence>
<keyword evidence="1 6" id="KW-0597">Phosphoprotein</keyword>
<keyword evidence="4" id="KW-0238">DNA-binding</keyword>
<dbReference type="SUPFAM" id="SSF52172">
    <property type="entry name" value="CheY-like"/>
    <property type="match status" value="1"/>
</dbReference>
<evidence type="ECO:0000256" key="2">
    <source>
        <dbReference type="ARBA" id="ARBA00023012"/>
    </source>
</evidence>
<name>A0A1M5P1K1_9BRAD</name>
<evidence type="ECO:0000256" key="5">
    <source>
        <dbReference type="ARBA" id="ARBA00023163"/>
    </source>
</evidence>
<reference evidence="9 10" key="1">
    <citation type="submission" date="2016-11" db="EMBL/GenBank/DDBJ databases">
        <authorList>
            <person name="Jaros S."/>
            <person name="Januszkiewicz K."/>
            <person name="Wedrychowicz H."/>
        </authorList>
    </citation>
    <scope>NUCLEOTIDE SEQUENCE [LARGE SCALE GENOMIC DNA]</scope>
    <source>
        <strain evidence="9 10">GAS242</strain>
    </source>
</reference>
<dbReference type="CDD" id="cd17537">
    <property type="entry name" value="REC_FixJ"/>
    <property type="match status" value="1"/>
</dbReference>
<dbReference type="CDD" id="cd06170">
    <property type="entry name" value="LuxR_C_like"/>
    <property type="match status" value="1"/>
</dbReference>
<dbReference type="GO" id="GO:0003677">
    <property type="term" value="F:DNA binding"/>
    <property type="evidence" value="ECO:0007669"/>
    <property type="project" value="UniProtKB-KW"/>
</dbReference>
<evidence type="ECO:0000259" key="7">
    <source>
        <dbReference type="PROSITE" id="PS50043"/>
    </source>
</evidence>
<sequence>MTTIGETARRISTAEVIVEPIVYVVDDDCLIRGMLSSLFRSVGLQVRLFESARELLQSELDDAPSCLVLDIRMPGLSGFDLQAELAKSNIRIPIIFLTGHGDVSTSVRAMKAGAVDFLTKPFREQDMLDAVATALERDQKRSNEERSHSDLQDRFALLSDRERQVMALVTGGLMNKQVASKIGIAQQTVKLHRGNLTRKMRAKSLADLVLMAENLGIRGREKEQN</sequence>